<accession>A0AA88TJW1</accession>
<feature type="compositionally biased region" description="Basic and acidic residues" evidence="1">
    <location>
        <begin position="66"/>
        <end position="76"/>
    </location>
</feature>
<comment type="caution">
    <text evidence="2">The sequence shown here is derived from an EMBL/GenBank/DDBJ whole genome shotgun (WGS) entry which is preliminary data.</text>
</comment>
<evidence type="ECO:0000256" key="1">
    <source>
        <dbReference type="SAM" id="MobiDB-lite"/>
    </source>
</evidence>
<feature type="region of interest" description="Disordered" evidence="1">
    <location>
        <begin position="41"/>
        <end position="76"/>
    </location>
</feature>
<name>A0AA88TJW1_9TELE</name>
<evidence type="ECO:0000313" key="2">
    <source>
        <dbReference type="EMBL" id="KAK2892485.1"/>
    </source>
</evidence>
<organism evidence="2 3">
    <name type="scientific">Cirrhinus molitorella</name>
    <name type="common">mud carp</name>
    <dbReference type="NCBI Taxonomy" id="172907"/>
    <lineage>
        <taxon>Eukaryota</taxon>
        <taxon>Metazoa</taxon>
        <taxon>Chordata</taxon>
        <taxon>Craniata</taxon>
        <taxon>Vertebrata</taxon>
        <taxon>Euteleostomi</taxon>
        <taxon>Actinopterygii</taxon>
        <taxon>Neopterygii</taxon>
        <taxon>Teleostei</taxon>
        <taxon>Ostariophysi</taxon>
        <taxon>Cypriniformes</taxon>
        <taxon>Cyprinidae</taxon>
        <taxon>Labeoninae</taxon>
        <taxon>Labeonini</taxon>
        <taxon>Cirrhinus</taxon>
    </lineage>
</organism>
<protein>
    <submittedName>
        <fullName evidence="2">Uncharacterized protein</fullName>
    </submittedName>
</protein>
<dbReference type="Proteomes" id="UP001187343">
    <property type="component" value="Unassembled WGS sequence"/>
</dbReference>
<dbReference type="EMBL" id="JAUYZG010000012">
    <property type="protein sequence ID" value="KAK2892485.1"/>
    <property type="molecule type" value="Genomic_DNA"/>
</dbReference>
<keyword evidence="3" id="KW-1185">Reference proteome</keyword>
<reference evidence="2" key="1">
    <citation type="submission" date="2023-08" db="EMBL/GenBank/DDBJ databases">
        <title>Chromosome-level Genome Assembly of mud carp (Cirrhinus molitorella).</title>
        <authorList>
            <person name="Liu H."/>
        </authorList>
    </citation>
    <scope>NUCLEOTIDE SEQUENCE</scope>
    <source>
        <strain evidence="2">Prfri</strain>
        <tissue evidence="2">Muscle</tissue>
    </source>
</reference>
<sequence length="164" mass="18943">MVRWPTKKGSQLYPAKIVKISDDEQSLTKLRERLIKGCESEEECGRGKRKRKPLRITSSDEEPEETEVKKKKETDAEDHVTAGIDVDALIMPNGDDALDCYVVLEEQIVLRDVKYLHRVVALLVWLIISLKIDYPKNLRYTFKDESRGSSNTASLLILIYTLYW</sequence>
<proteinExistence type="predicted"/>
<dbReference type="AlphaFoldDB" id="A0AA88TJW1"/>
<gene>
    <name evidence="2" type="ORF">Q8A67_012473</name>
</gene>
<evidence type="ECO:0000313" key="3">
    <source>
        <dbReference type="Proteomes" id="UP001187343"/>
    </source>
</evidence>